<organism evidence="3 4">
    <name type="scientific">Streptomyces aureoversilis</name>
    <dbReference type="NCBI Taxonomy" id="67277"/>
    <lineage>
        <taxon>Bacteria</taxon>
        <taxon>Bacillati</taxon>
        <taxon>Actinomycetota</taxon>
        <taxon>Actinomycetes</taxon>
        <taxon>Kitasatosporales</taxon>
        <taxon>Streptomycetaceae</taxon>
        <taxon>Streptomyces</taxon>
    </lineage>
</organism>
<dbReference type="InterPro" id="IPR035992">
    <property type="entry name" value="Ricin_B-like_lectins"/>
</dbReference>
<keyword evidence="4" id="KW-1185">Reference proteome</keyword>
<comment type="caution">
    <text evidence="3">The sequence shown here is derived from an EMBL/GenBank/DDBJ whole genome shotgun (WGS) entry which is preliminary data.</text>
</comment>
<dbReference type="Proteomes" id="UP001596222">
    <property type="component" value="Unassembled WGS sequence"/>
</dbReference>
<evidence type="ECO:0000259" key="2">
    <source>
        <dbReference type="SMART" id="SM00458"/>
    </source>
</evidence>
<dbReference type="Gene3D" id="3.60.10.10">
    <property type="entry name" value="Endonuclease/exonuclease/phosphatase"/>
    <property type="match status" value="1"/>
</dbReference>
<dbReference type="SUPFAM" id="SSF50370">
    <property type="entry name" value="Ricin B-like lectins"/>
    <property type="match status" value="2"/>
</dbReference>
<dbReference type="InterPro" id="IPR000772">
    <property type="entry name" value="Ricin_B_lectin"/>
</dbReference>
<feature type="domain" description="Ricin B lectin" evidence="2">
    <location>
        <begin position="448"/>
        <end position="594"/>
    </location>
</feature>
<feature type="region of interest" description="Disordered" evidence="1">
    <location>
        <begin position="465"/>
        <end position="487"/>
    </location>
</feature>
<reference evidence="4" key="1">
    <citation type="journal article" date="2019" name="Int. J. Syst. Evol. Microbiol.">
        <title>The Global Catalogue of Microorganisms (GCM) 10K type strain sequencing project: providing services to taxonomists for standard genome sequencing and annotation.</title>
        <authorList>
            <consortium name="The Broad Institute Genomics Platform"/>
            <consortium name="The Broad Institute Genome Sequencing Center for Infectious Disease"/>
            <person name="Wu L."/>
            <person name="Ma J."/>
        </authorList>
    </citation>
    <scope>NUCLEOTIDE SEQUENCE [LARGE SCALE GENOMIC DNA]</scope>
    <source>
        <strain evidence="4">CGMCC 4.1641</strain>
    </source>
</reference>
<dbReference type="PROSITE" id="PS50231">
    <property type="entry name" value="RICIN_B_LECTIN"/>
    <property type="match status" value="2"/>
</dbReference>
<dbReference type="RefSeq" id="WP_382036458.1">
    <property type="nucleotide sequence ID" value="NZ_JBHSKJ010000001.1"/>
</dbReference>
<dbReference type="CDD" id="cd00161">
    <property type="entry name" value="beta-trefoil_Ricin-like"/>
    <property type="match status" value="2"/>
</dbReference>
<evidence type="ECO:0000313" key="3">
    <source>
        <dbReference type="EMBL" id="MFC5143522.1"/>
    </source>
</evidence>
<sequence>MRPPARLARNPRRRPVAGLTSLVTVVASAAIAVLPAAPAQASPLRSTPLITYNMLGATSGQDSKWTTTIGNYIQAAEIVTLQEAGPTPPGRFQGTTPVAGLPQVGRAGYIQHHRWTYRSADYEVYFLQTDRMGGRYEGGRNNVAVVTQRTPDEVTAVPSPIADGRAALGVRFDDDWYFTFHARPTSRNNPTNESDVMLARIAAFVNQVPGRSWTVGADFNNEPGNFALPPGAHAYATGLPTHEGRRELDYVVASVNIPDHPRRRLNGASADHWAVAVGGMRAGGEPQPLFTSPRHIENMQSGGTLEALGGGALNGMPALTNQRNGGFAQRWDLEFNGTEAVRIRLPKGRCLSSLKDRRDHGKPLMFDCGTSSIQRWRLLSFGNEQYQVRNIALGLCLDAGTATSPRDLYGLELNPCKAKDSQHWFLGPPADSDPRANFFAGDLSIAHPGPFGLENVRTGRMLAGEPRGLSGTRVRAHPHRTKPTPNEEKWIPEWVGAERLRMRDAATGLCIETDANVPNSGVLGLDLRACNSSRAQTWHVEPAAENTFRLRSDQSVLGTEPCLDLNQLAAHTGSDIVNVNQCERGRASQRWFFAPFDASAGPDETGD</sequence>
<dbReference type="SUPFAM" id="SSF56219">
    <property type="entry name" value="DNase I-like"/>
    <property type="match status" value="1"/>
</dbReference>
<gene>
    <name evidence="3" type="ORF">ACFPP6_02275</name>
</gene>
<dbReference type="EMBL" id="JBHSKJ010000001">
    <property type="protein sequence ID" value="MFC5143522.1"/>
    <property type="molecule type" value="Genomic_DNA"/>
</dbReference>
<dbReference type="Pfam" id="PF00652">
    <property type="entry name" value="Ricin_B_lectin"/>
    <property type="match status" value="2"/>
</dbReference>
<dbReference type="PRINTS" id="PR01388">
    <property type="entry name" value="CDTOXINB"/>
</dbReference>
<protein>
    <submittedName>
        <fullName evidence="3">Ricin-type beta-trefoil lectin domain protein</fullName>
    </submittedName>
</protein>
<dbReference type="SMART" id="SM00458">
    <property type="entry name" value="RICIN"/>
    <property type="match status" value="2"/>
</dbReference>
<dbReference type="InterPro" id="IPR036691">
    <property type="entry name" value="Endo/exonu/phosph_ase_sf"/>
</dbReference>
<dbReference type="InterPro" id="IPR003539">
    <property type="entry name" value="CD_toxinB"/>
</dbReference>
<evidence type="ECO:0000313" key="4">
    <source>
        <dbReference type="Proteomes" id="UP001596222"/>
    </source>
</evidence>
<dbReference type="Gene3D" id="2.80.10.50">
    <property type="match status" value="2"/>
</dbReference>
<name>A0ABV9ZTP5_9ACTN</name>
<feature type="domain" description="Ricin B lectin" evidence="2">
    <location>
        <begin position="294"/>
        <end position="427"/>
    </location>
</feature>
<accession>A0ABV9ZTP5</accession>
<proteinExistence type="predicted"/>
<evidence type="ECO:0000256" key="1">
    <source>
        <dbReference type="SAM" id="MobiDB-lite"/>
    </source>
</evidence>